<protein>
    <submittedName>
        <fullName evidence="6">Putative complex I intermediate-associated protein 30, mitochondrial</fullName>
    </submittedName>
</protein>
<evidence type="ECO:0000256" key="2">
    <source>
        <dbReference type="ARBA" id="ARBA00007884"/>
    </source>
</evidence>
<dbReference type="InterPro" id="IPR013857">
    <property type="entry name" value="NADH-UbQ_OxRdtase-assoc_prot30"/>
</dbReference>
<dbReference type="AlphaFoldDB" id="A0A6G1S6Q1"/>
<dbReference type="PANTHER" id="PTHR13194:SF18">
    <property type="entry name" value="COMPLEX I INTERMEDIATE-ASSOCIATED PROTEIN 30, MITOCHONDRIAL"/>
    <property type="match status" value="1"/>
</dbReference>
<dbReference type="GO" id="GO:0032981">
    <property type="term" value="P:mitochondrial respiratory chain complex I assembly"/>
    <property type="evidence" value="ECO:0007669"/>
    <property type="project" value="TreeGrafter"/>
</dbReference>
<dbReference type="InterPro" id="IPR039131">
    <property type="entry name" value="NDUFAF1"/>
</dbReference>
<keyword evidence="3" id="KW-0496">Mitochondrion</keyword>
<sequence>MFTNRCSIISSVLKTPKLQPQYLQIRTAFFNKYKHGPHKSNNPNMDYKFWLKELFSEEGIEDSKKALKVMARKPFKIDFTKQIPPDKTEIFEDFDSDESIKRWKPVADSDSLHGFSTANFSRSPAGHGLFHGVIDNTLPDDGMTENSGFAAIIGPPAPQEWIFKLDNTWDWRNYNCLELKYRGDGRKYFVVLNTADDSNDLSYYDNYSYPLYTRGGPYWQTWRIPFSKFLYNYKSFTQDRQGYLPAWKIKFVSIALHDKIDGPYSLEIDYIGLRNESRAFKEITPYESYKFGHIKNRPLQVESQAPERE</sequence>
<evidence type="ECO:0000256" key="4">
    <source>
        <dbReference type="ARBA" id="ARBA00023186"/>
    </source>
</evidence>
<reference evidence="6" key="1">
    <citation type="submission" date="2018-10" db="EMBL/GenBank/DDBJ databases">
        <title>Transcriptome assembly of Aceria tosichella (Wheat curl mite) Type 2.</title>
        <authorList>
            <person name="Scully E.D."/>
            <person name="Geib S.M."/>
            <person name="Palmer N.A."/>
            <person name="Gupta A.K."/>
            <person name="Sarath G."/>
            <person name="Tatineni S."/>
        </authorList>
    </citation>
    <scope>NUCLEOTIDE SEQUENCE</scope>
    <source>
        <strain evidence="6">LincolnNE</strain>
    </source>
</reference>
<comment type="similarity">
    <text evidence="2">Belongs to the CIA30 family.</text>
</comment>
<evidence type="ECO:0000313" key="6">
    <source>
        <dbReference type="EMBL" id="MDE45901.1"/>
    </source>
</evidence>
<dbReference type="GO" id="GO:0051082">
    <property type="term" value="F:unfolded protein binding"/>
    <property type="evidence" value="ECO:0007669"/>
    <property type="project" value="TreeGrafter"/>
</dbReference>
<evidence type="ECO:0000256" key="1">
    <source>
        <dbReference type="ARBA" id="ARBA00004173"/>
    </source>
</evidence>
<feature type="domain" description="NADH:ubiquinone oxidoreductase intermediate-associated protein 30" evidence="5">
    <location>
        <begin position="93"/>
        <end position="268"/>
    </location>
</feature>
<accession>A0A6G1S6Q1</accession>
<dbReference type="Pfam" id="PF08547">
    <property type="entry name" value="CIA30"/>
    <property type="match status" value="1"/>
</dbReference>
<dbReference type="GO" id="GO:0006120">
    <property type="term" value="P:mitochondrial electron transport, NADH to ubiquinone"/>
    <property type="evidence" value="ECO:0007669"/>
    <property type="project" value="TreeGrafter"/>
</dbReference>
<organism evidence="6">
    <name type="scientific">Aceria tosichella</name>
    <name type="common">wheat curl mite</name>
    <dbReference type="NCBI Taxonomy" id="561515"/>
    <lineage>
        <taxon>Eukaryota</taxon>
        <taxon>Metazoa</taxon>
        <taxon>Ecdysozoa</taxon>
        <taxon>Arthropoda</taxon>
        <taxon>Chelicerata</taxon>
        <taxon>Arachnida</taxon>
        <taxon>Acari</taxon>
        <taxon>Acariformes</taxon>
        <taxon>Trombidiformes</taxon>
        <taxon>Prostigmata</taxon>
        <taxon>Eupodina</taxon>
        <taxon>Eriophyoidea</taxon>
        <taxon>Eriophyidae</taxon>
        <taxon>Eriophyinae</taxon>
        <taxon>Aceriini</taxon>
        <taxon>Aceria</taxon>
    </lineage>
</organism>
<comment type="subcellular location">
    <subcellularLocation>
        <location evidence="1">Mitochondrion</location>
    </subcellularLocation>
</comment>
<gene>
    <name evidence="6" type="ORF">g.2059</name>
</gene>
<dbReference type="SUPFAM" id="SSF49785">
    <property type="entry name" value="Galactose-binding domain-like"/>
    <property type="match status" value="1"/>
</dbReference>
<dbReference type="EMBL" id="GGYP01001130">
    <property type="protein sequence ID" value="MDE45901.1"/>
    <property type="molecule type" value="Transcribed_RNA"/>
</dbReference>
<proteinExistence type="inferred from homology"/>
<dbReference type="InterPro" id="IPR008979">
    <property type="entry name" value="Galactose-bd-like_sf"/>
</dbReference>
<evidence type="ECO:0000259" key="5">
    <source>
        <dbReference type="Pfam" id="PF08547"/>
    </source>
</evidence>
<dbReference type="GO" id="GO:0005739">
    <property type="term" value="C:mitochondrion"/>
    <property type="evidence" value="ECO:0007669"/>
    <property type="project" value="UniProtKB-SubCell"/>
</dbReference>
<name>A0A6G1S6Q1_9ACAR</name>
<dbReference type="PANTHER" id="PTHR13194">
    <property type="entry name" value="COMPLEX I INTERMEDIATE-ASSOCIATED PROTEIN 30"/>
    <property type="match status" value="1"/>
</dbReference>
<evidence type="ECO:0000256" key="3">
    <source>
        <dbReference type="ARBA" id="ARBA00023128"/>
    </source>
</evidence>
<keyword evidence="4" id="KW-0143">Chaperone</keyword>